<dbReference type="Proteomes" id="UP000299102">
    <property type="component" value="Unassembled WGS sequence"/>
</dbReference>
<name>A0A4C1W3N5_EUMVA</name>
<evidence type="ECO:0000313" key="1">
    <source>
        <dbReference type="EMBL" id="GBP45109.1"/>
    </source>
</evidence>
<comment type="caution">
    <text evidence="1">The sequence shown here is derived from an EMBL/GenBank/DDBJ whole genome shotgun (WGS) entry which is preliminary data.</text>
</comment>
<protein>
    <submittedName>
        <fullName evidence="1">Uncharacterized protein</fullName>
    </submittedName>
</protein>
<gene>
    <name evidence="1" type="ORF">EVAR_33214_1</name>
</gene>
<organism evidence="1 2">
    <name type="scientific">Eumeta variegata</name>
    <name type="common">Bagworm moth</name>
    <name type="synonym">Eumeta japonica</name>
    <dbReference type="NCBI Taxonomy" id="151549"/>
    <lineage>
        <taxon>Eukaryota</taxon>
        <taxon>Metazoa</taxon>
        <taxon>Ecdysozoa</taxon>
        <taxon>Arthropoda</taxon>
        <taxon>Hexapoda</taxon>
        <taxon>Insecta</taxon>
        <taxon>Pterygota</taxon>
        <taxon>Neoptera</taxon>
        <taxon>Endopterygota</taxon>
        <taxon>Lepidoptera</taxon>
        <taxon>Glossata</taxon>
        <taxon>Ditrysia</taxon>
        <taxon>Tineoidea</taxon>
        <taxon>Psychidae</taxon>
        <taxon>Oiketicinae</taxon>
        <taxon>Eumeta</taxon>
    </lineage>
</organism>
<proteinExistence type="predicted"/>
<sequence length="117" mass="12365">MLLLLGKIYDADLDYALIPVHARVIAPRTTRALLLVRSVPPEFATSLASFASLLFSKFVPKLRVTVKCFKFGDGDTSVPLATIAATSVSRDDVRLAYAVTSHVAAPTTAVAGAACDS</sequence>
<dbReference type="EMBL" id="BGZK01000464">
    <property type="protein sequence ID" value="GBP45109.1"/>
    <property type="molecule type" value="Genomic_DNA"/>
</dbReference>
<keyword evidence="2" id="KW-1185">Reference proteome</keyword>
<reference evidence="1 2" key="1">
    <citation type="journal article" date="2019" name="Commun. Biol.">
        <title>The bagworm genome reveals a unique fibroin gene that provides high tensile strength.</title>
        <authorList>
            <person name="Kono N."/>
            <person name="Nakamura H."/>
            <person name="Ohtoshi R."/>
            <person name="Tomita M."/>
            <person name="Numata K."/>
            <person name="Arakawa K."/>
        </authorList>
    </citation>
    <scope>NUCLEOTIDE SEQUENCE [LARGE SCALE GENOMIC DNA]</scope>
</reference>
<accession>A0A4C1W3N5</accession>
<evidence type="ECO:0000313" key="2">
    <source>
        <dbReference type="Proteomes" id="UP000299102"/>
    </source>
</evidence>
<dbReference type="AlphaFoldDB" id="A0A4C1W3N5"/>